<dbReference type="InterPro" id="IPR041635">
    <property type="entry name" value="Type_ISP_LLaBIII_C"/>
</dbReference>
<protein>
    <submittedName>
        <fullName evidence="3">DNA methyltransferase</fullName>
    </submittedName>
</protein>
<reference evidence="3 4" key="1">
    <citation type="submission" date="2020-09" db="EMBL/GenBank/DDBJ databases">
        <title>Investigation of environmental microbe.</title>
        <authorList>
            <person name="Ou Y."/>
            <person name="Kang Q."/>
        </authorList>
    </citation>
    <scope>NUCLEOTIDE SEQUENCE [LARGE SCALE GENOMIC DNA]</scope>
    <source>
        <strain evidence="3 4">KJZ-9</strain>
        <plasmid evidence="3 4">p1</plasmid>
    </source>
</reference>
<dbReference type="Pfam" id="PF18135">
    <property type="entry name" value="Type_ISP_C"/>
    <property type="match status" value="1"/>
</dbReference>
<geneLocation type="plasmid" evidence="3 4">
    <name>p1</name>
</geneLocation>
<dbReference type="Proteomes" id="UP000516421">
    <property type="component" value="Plasmid p1"/>
</dbReference>
<feature type="region of interest" description="Disordered" evidence="1">
    <location>
        <begin position="148"/>
        <end position="174"/>
    </location>
</feature>
<dbReference type="GO" id="GO:0008168">
    <property type="term" value="F:methyltransferase activity"/>
    <property type="evidence" value="ECO:0007669"/>
    <property type="project" value="UniProtKB-KW"/>
</dbReference>
<dbReference type="AlphaFoldDB" id="A0A7S6WWM7"/>
<dbReference type="RefSeq" id="WP_202939944.1">
    <property type="nucleotide sequence ID" value="NZ_CP062957.1"/>
</dbReference>
<accession>A0A7S6WWM7</accession>
<evidence type="ECO:0000313" key="3">
    <source>
        <dbReference type="EMBL" id="QOW64932.1"/>
    </source>
</evidence>
<evidence type="ECO:0000256" key="1">
    <source>
        <dbReference type="SAM" id="MobiDB-lite"/>
    </source>
</evidence>
<keyword evidence="3" id="KW-0614">Plasmid</keyword>
<gene>
    <name evidence="3" type="ORF">IDM48_11325</name>
</gene>
<organism evidence="3 4">
    <name type="scientific">Rothia amarae</name>
    <dbReference type="NCBI Taxonomy" id="169480"/>
    <lineage>
        <taxon>Bacteria</taxon>
        <taxon>Bacillati</taxon>
        <taxon>Actinomycetota</taxon>
        <taxon>Actinomycetes</taxon>
        <taxon>Micrococcales</taxon>
        <taxon>Micrococcaceae</taxon>
        <taxon>Rothia</taxon>
    </lineage>
</organism>
<evidence type="ECO:0000313" key="4">
    <source>
        <dbReference type="Proteomes" id="UP000516421"/>
    </source>
</evidence>
<feature type="domain" description="Type ISP restriction-modification enzyme LLaBIII C-terminal specificity" evidence="2">
    <location>
        <begin position="109"/>
        <end position="455"/>
    </location>
</feature>
<keyword evidence="4" id="KW-1185">Reference proteome</keyword>
<keyword evidence="3" id="KW-0808">Transferase</keyword>
<proteinExistence type="predicted"/>
<keyword evidence="3" id="KW-0489">Methyltransferase</keyword>
<dbReference type="EMBL" id="CP062957">
    <property type="protein sequence ID" value="QOW64932.1"/>
    <property type="molecule type" value="Genomic_DNA"/>
</dbReference>
<sequence>MREWIRRNTSRGWIINLTPEGMQPPAKNAVFNIETPVGIGLFIRNKENDEAEPAEIKYIDLHGTREEKFSELRDLDLDSDSFQDTGDSWDAGFTPKTNEQWGHYPALNDMYPWTAPGVKPNKTWVYAPERAILEQRWDELIQETSLERKRELSKETSSTKIDASKSPLPGLDTEQDTGHPLVSVEWPSRPTIVEVGYRSFDRQYIIADSRVLDRARPDLWAARSSEQVFLVEFHSRHPKSGPGLMFSSLIPDMNSFKGSDGGRALPMLHPDGQPNVAPGLLAALSERFGREITVQKLTAYIAGISAHPGYVEAFDEELHYSGNRVPLTVDVELWDKAVEIGQFIIWLHTFGDRGHAPNNAKSLFDVESTLPLPTYDTAVGVGMPDDVTYDETTQTIYLGKGSWSNVSPAVWNYTVGGNSTIKSWVGYRRKKPKGRKSSPLDDIITTSWPTQWSRQFHELLVTLTHLIQLEAEQKELLEQIIAGEQLTKDELAFHGVQWPAENKDRKPHFPGDLF</sequence>
<dbReference type="KEGG" id="rama:IDM48_11325"/>
<evidence type="ECO:0000259" key="2">
    <source>
        <dbReference type="Pfam" id="PF18135"/>
    </source>
</evidence>
<dbReference type="GO" id="GO:0032259">
    <property type="term" value="P:methylation"/>
    <property type="evidence" value="ECO:0007669"/>
    <property type="project" value="UniProtKB-KW"/>
</dbReference>
<name>A0A7S6WWM7_9MICC</name>